<feature type="compositionally biased region" description="Polar residues" evidence="1">
    <location>
        <begin position="57"/>
        <end position="66"/>
    </location>
</feature>
<evidence type="ECO:0000256" key="1">
    <source>
        <dbReference type="SAM" id="MobiDB-lite"/>
    </source>
</evidence>
<keyword evidence="4" id="KW-1185">Reference proteome</keyword>
<evidence type="ECO:0000313" key="4">
    <source>
        <dbReference type="Proteomes" id="UP000613011"/>
    </source>
</evidence>
<evidence type="ECO:0000259" key="2">
    <source>
        <dbReference type="Pfam" id="PF23843"/>
    </source>
</evidence>
<dbReference type="EMBL" id="JAEQNA010000008">
    <property type="protein sequence ID" value="MBL0422465.1"/>
    <property type="molecule type" value="Genomic_DNA"/>
</dbReference>
<dbReference type="AlphaFoldDB" id="A0A937D583"/>
<gene>
    <name evidence="3" type="ORF">JI739_19110</name>
</gene>
<accession>A0A937D583</accession>
<feature type="region of interest" description="Disordered" evidence="1">
    <location>
        <begin position="1"/>
        <end position="23"/>
    </location>
</feature>
<dbReference type="InterPro" id="IPR055634">
    <property type="entry name" value="DUF7210"/>
</dbReference>
<comment type="caution">
    <text evidence="3">The sequence shown here is derived from an EMBL/GenBank/DDBJ whole genome shotgun (WGS) entry which is preliminary data.</text>
</comment>
<organism evidence="3 4">
    <name type="scientific">Ramlibacter aurantiacus</name>
    <dbReference type="NCBI Taxonomy" id="2801330"/>
    <lineage>
        <taxon>Bacteria</taxon>
        <taxon>Pseudomonadati</taxon>
        <taxon>Pseudomonadota</taxon>
        <taxon>Betaproteobacteria</taxon>
        <taxon>Burkholderiales</taxon>
        <taxon>Comamonadaceae</taxon>
        <taxon>Ramlibacter</taxon>
    </lineage>
</organism>
<proteinExistence type="predicted"/>
<feature type="domain" description="DUF7210" evidence="2">
    <location>
        <begin position="7"/>
        <end position="40"/>
    </location>
</feature>
<dbReference type="Pfam" id="PF23843">
    <property type="entry name" value="DUF7210"/>
    <property type="match status" value="1"/>
</dbReference>
<reference evidence="3" key="1">
    <citation type="submission" date="2021-01" db="EMBL/GenBank/DDBJ databases">
        <title>Ramlibacter sp. strain AW1 16S ribosomal RNA gene Genome sequencing and assembly.</title>
        <authorList>
            <person name="Kang M."/>
        </authorList>
    </citation>
    <scope>NUCLEOTIDE SEQUENCE</scope>
    <source>
        <strain evidence="3">AW1</strain>
    </source>
</reference>
<dbReference type="Proteomes" id="UP000613011">
    <property type="component" value="Unassembled WGS sequence"/>
</dbReference>
<evidence type="ECO:0000313" key="3">
    <source>
        <dbReference type="EMBL" id="MBL0422465.1"/>
    </source>
</evidence>
<feature type="region of interest" description="Disordered" evidence="1">
    <location>
        <begin position="44"/>
        <end position="66"/>
    </location>
</feature>
<dbReference type="RefSeq" id="WP_201685542.1">
    <property type="nucleotide sequence ID" value="NZ_JAEQNA010000008.1"/>
</dbReference>
<name>A0A937D583_9BURK</name>
<protein>
    <recommendedName>
        <fullName evidence="2">DUF7210 domain-containing protein</fullName>
    </recommendedName>
</protein>
<sequence length="66" mass="7148">MKTQLLLTGPHTHAGRKHQPGERIEVDGDLARWLLSIGSARALPAARTESQPLRAAQSAQSKEPNP</sequence>